<feature type="region of interest" description="Disordered" evidence="1">
    <location>
        <begin position="552"/>
        <end position="675"/>
    </location>
</feature>
<dbReference type="Gene3D" id="2.60.40.2840">
    <property type="match status" value="1"/>
</dbReference>
<dbReference type="AlphaFoldDB" id="A0AAV4IY45"/>
<evidence type="ECO:0000313" key="3">
    <source>
        <dbReference type="EMBL" id="GFS15453.1"/>
    </source>
</evidence>
<sequence length="696" mass="77251">MDNNTLELVSFSDVSSLYPANQPVTVKYQLGSRVHTSPFDWIGIFPDQWEDVSEPLAQISLPYDERSQRKVRRKSVTFSAAAIKALANKESGFQLVYVNGSQHILGVSSTFKLFSDTAWTPSSAERDGEVDRLSECSESPVFLSSASEDEEDWDTSRHSNTLREVCPRNLTVPGKPEGSSTSDLSDIVVLSTSPSQEAARMEEQPENPGEARLAEILGKIWSLGGSRADYGTAQVNSVEIGRQWGNDQEKNDNIGSTRDKNMKIPFSHSEDQPLVKQVAKTNEGTDQESGILAIEDISVTVEAPATSFSLAEGISKDNYILNQLKVIEQDPSSSEEDTEEREMTKDKDVDKEAINERSCSKLITEITETEAKSLATTNTKEVKAKPITLVDIPNAIQETSSATTPNAASAKKALKKAKKKKRDKKVERERENSEEDEVRETKLPFRALPETLLSQTRILDNCYEDEVLSGWPVSESDETANVNRLAFDELSQVKTNMLKDQIKHARRKERSKVQTKPSREAAALSMAGDEGEVYQSCTTAVFVEEVKMDNPSKAKDSFKTPIKTPKPKRAKKSKSNRANQVQEEDGKESKPAVQSASEKELKAIPSDMSGNKSQTGTLVNLPPERYTSSSVKPSDDCEPHEEGTTPKRKCRQSMKVKTSKKTKRAASNKRRKASQLSCEFQYLFSVDVSVSEPFLH</sequence>
<evidence type="ECO:0000259" key="2">
    <source>
        <dbReference type="Pfam" id="PF17751"/>
    </source>
</evidence>
<dbReference type="InterPro" id="IPR041611">
    <property type="entry name" value="SKICH"/>
</dbReference>
<feature type="compositionally biased region" description="Low complexity" evidence="1">
    <location>
        <begin position="399"/>
        <end position="411"/>
    </location>
</feature>
<evidence type="ECO:0000313" key="4">
    <source>
        <dbReference type="Proteomes" id="UP000762676"/>
    </source>
</evidence>
<dbReference type="Pfam" id="PF17751">
    <property type="entry name" value="SKICH"/>
    <property type="match status" value="1"/>
</dbReference>
<feature type="compositionally biased region" description="Polar residues" evidence="1">
    <location>
        <begin position="608"/>
        <end position="618"/>
    </location>
</feature>
<feature type="region of interest" description="Disordered" evidence="1">
    <location>
        <begin position="503"/>
        <end position="527"/>
    </location>
</feature>
<name>A0AAV4IY45_9GAST</name>
<reference evidence="3 4" key="1">
    <citation type="journal article" date="2021" name="Elife">
        <title>Chloroplast acquisition without the gene transfer in kleptoplastic sea slugs, Plakobranchus ocellatus.</title>
        <authorList>
            <person name="Maeda T."/>
            <person name="Takahashi S."/>
            <person name="Yoshida T."/>
            <person name="Shimamura S."/>
            <person name="Takaki Y."/>
            <person name="Nagai Y."/>
            <person name="Toyoda A."/>
            <person name="Suzuki Y."/>
            <person name="Arimoto A."/>
            <person name="Ishii H."/>
            <person name="Satoh N."/>
            <person name="Nishiyama T."/>
            <person name="Hasebe M."/>
            <person name="Maruyama T."/>
            <person name="Minagawa J."/>
            <person name="Obokata J."/>
            <person name="Shigenobu S."/>
        </authorList>
    </citation>
    <scope>NUCLEOTIDE SEQUENCE [LARGE SCALE GENOMIC DNA]</scope>
</reference>
<dbReference type="EMBL" id="BMAT01009877">
    <property type="protein sequence ID" value="GFS15453.1"/>
    <property type="molecule type" value="Genomic_DNA"/>
</dbReference>
<organism evidence="3 4">
    <name type="scientific">Elysia marginata</name>
    <dbReference type="NCBI Taxonomy" id="1093978"/>
    <lineage>
        <taxon>Eukaryota</taxon>
        <taxon>Metazoa</taxon>
        <taxon>Spiralia</taxon>
        <taxon>Lophotrochozoa</taxon>
        <taxon>Mollusca</taxon>
        <taxon>Gastropoda</taxon>
        <taxon>Heterobranchia</taxon>
        <taxon>Euthyneura</taxon>
        <taxon>Panpulmonata</taxon>
        <taxon>Sacoglossa</taxon>
        <taxon>Placobranchoidea</taxon>
        <taxon>Plakobranchidae</taxon>
        <taxon>Elysia</taxon>
    </lineage>
</organism>
<feature type="compositionally biased region" description="Basic residues" evidence="1">
    <location>
        <begin position="412"/>
        <end position="423"/>
    </location>
</feature>
<feature type="region of interest" description="Disordered" evidence="1">
    <location>
        <begin position="399"/>
        <end position="440"/>
    </location>
</feature>
<feature type="compositionally biased region" description="Basic and acidic residues" evidence="1">
    <location>
        <begin position="341"/>
        <end position="353"/>
    </location>
</feature>
<comment type="caution">
    <text evidence="3">The sequence shown here is derived from an EMBL/GenBank/DDBJ whole genome shotgun (WGS) entry which is preliminary data.</text>
</comment>
<keyword evidence="4" id="KW-1185">Reference proteome</keyword>
<feature type="domain" description="SKICH" evidence="2">
    <location>
        <begin position="9"/>
        <end position="112"/>
    </location>
</feature>
<protein>
    <recommendedName>
        <fullName evidence="2">SKICH domain-containing protein</fullName>
    </recommendedName>
</protein>
<feature type="compositionally biased region" description="Basic and acidic residues" evidence="1">
    <location>
        <begin position="633"/>
        <end position="645"/>
    </location>
</feature>
<feature type="compositionally biased region" description="Basic residues" evidence="1">
    <location>
        <begin position="646"/>
        <end position="673"/>
    </location>
</feature>
<dbReference type="Proteomes" id="UP000762676">
    <property type="component" value="Unassembled WGS sequence"/>
</dbReference>
<proteinExistence type="predicted"/>
<evidence type="ECO:0000256" key="1">
    <source>
        <dbReference type="SAM" id="MobiDB-lite"/>
    </source>
</evidence>
<feature type="region of interest" description="Disordered" evidence="1">
    <location>
        <begin position="327"/>
        <end position="353"/>
    </location>
</feature>
<gene>
    <name evidence="3" type="ORF">ElyMa_004933100</name>
</gene>
<accession>A0AAV4IY45</accession>
<feature type="compositionally biased region" description="Basic residues" evidence="1">
    <location>
        <begin position="565"/>
        <end position="575"/>
    </location>
</feature>